<dbReference type="CDD" id="cd01131">
    <property type="entry name" value="PilT"/>
    <property type="match status" value="1"/>
</dbReference>
<dbReference type="InterPro" id="IPR027417">
    <property type="entry name" value="P-loop_NTPase"/>
</dbReference>
<dbReference type="GO" id="GO:0016887">
    <property type="term" value="F:ATP hydrolysis activity"/>
    <property type="evidence" value="ECO:0007669"/>
    <property type="project" value="InterPro"/>
</dbReference>
<proteinExistence type="inferred from homology"/>
<feature type="domain" description="Bacterial type II secretion system protein E" evidence="2">
    <location>
        <begin position="195"/>
        <end position="209"/>
    </location>
</feature>
<dbReference type="Gene3D" id="3.40.50.300">
    <property type="entry name" value="P-loop containing nucleotide triphosphate hydrolases"/>
    <property type="match status" value="1"/>
</dbReference>
<evidence type="ECO:0000313" key="4">
    <source>
        <dbReference type="Proteomes" id="UP000230821"/>
    </source>
</evidence>
<dbReference type="Pfam" id="PF00437">
    <property type="entry name" value="T2SSE"/>
    <property type="match status" value="1"/>
</dbReference>
<dbReference type="PANTHER" id="PTHR30486:SF16">
    <property type="entry name" value="TWITCHING MOTILITY PROTEIN PILT"/>
    <property type="match status" value="1"/>
</dbReference>
<reference evidence="3 4" key="1">
    <citation type="submission" date="2017-10" db="EMBL/GenBank/DDBJ databases">
        <title>Novel microbial diversity and functional potential in the marine mammal oral microbiome.</title>
        <authorList>
            <person name="Dudek N.K."/>
            <person name="Sun C.L."/>
            <person name="Burstein D."/>
            <person name="Kantor R.S."/>
            <person name="Aliaga Goltsman D.S."/>
            <person name="Bik E.M."/>
            <person name="Thomas B.C."/>
            <person name="Banfield J.F."/>
            <person name="Relman D.A."/>
        </authorList>
    </citation>
    <scope>NUCLEOTIDE SEQUENCE [LARGE SCALE GENOMIC DNA]</scope>
    <source>
        <strain evidence="3">DOLJORAL78_47_16</strain>
    </source>
</reference>
<dbReference type="InterPro" id="IPR050921">
    <property type="entry name" value="T4SS_GSP_E_ATPase"/>
</dbReference>
<accession>A0A2G6KIR9</accession>
<dbReference type="PANTHER" id="PTHR30486">
    <property type="entry name" value="TWITCHING MOTILITY PROTEIN PILT"/>
    <property type="match status" value="1"/>
</dbReference>
<evidence type="ECO:0000313" key="3">
    <source>
        <dbReference type="EMBL" id="PIE35544.1"/>
    </source>
</evidence>
<dbReference type="NCBIfam" id="TIGR01420">
    <property type="entry name" value="pilT_fam"/>
    <property type="match status" value="1"/>
</dbReference>
<dbReference type="EMBL" id="PDSK01000040">
    <property type="protein sequence ID" value="PIE35544.1"/>
    <property type="molecule type" value="Genomic_DNA"/>
</dbReference>
<protein>
    <submittedName>
        <fullName evidence="3">Type IV pili twitching motility protein PilT</fullName>
    </submittedName>
</protein>
<dbReference type="InterPro" id="IPR001482">
    <property type="entry name" value="T2SS/T4SS_dom"/>
</dbReference>
<dbReference type="SMART" id="SM00382">
    <property type="entry name" value="AAA"/>
    <property type="match status" value="1"/>
</dbReference>
<dbReference type="SUPFAM" id="SSF52540">
    <property type="entry name" value="P-loop containing nucleoside triphosphate hydrolases"/>
    <property type="match status" value="1"/>
</dbReference>
<organism evidence="3 4">
    <name type="scientific">candidate division KSB3 bacterium</name>
    <dbReference type="NCBI Taxonomy" id="2044937"/>
    <lineage>
        <taxon>Bacteria</taxon>
        <taxon>candidate division KSB3</taxon>
    </lineage>
</organism>
<sequence>MTDLHELLSIMYEQGSSDLHISTGIPPTIRVDGELQALDDMSSLSPAETKSLVYSVLTDAQKHLFEETNELDFSFGVKGLCRFRGNAFIQRGAVGAVFRTIPYQILSFKELGLPVSTEKFAERPMGLVLVTGPTGSGKSTTLAALIDKINRERRAHIITIEDPIEFLHEHRSCVVNQREVHSDTNSFSMALRHVLRQDPDVILIGEMRDLETIEAALTVAETGHLVFATLHTNSCAQTINRIIDVFPPHQQTQVRTQLSFVLEGVLTQQLIPKANGRGRVVAVEIMVPTAAIRNLIREDKIHQIYSQIQIGQEKFGTRTMNQSLLDLYQRRHISRDEAIRRSPNLEEFTQMMARVQVGKTQQKSRR</sequence>
<dbReference type="InterPro" id="IPR006321">
    <property type="entry name" value="PilT/PilU"/>
</dbReference>
<evidence type="ECO:0000259" key="2">
    <source>
        <dbReference type="PROSITE" id="PS00662"/>
    </source>
</evidence>
<comment type="similarity">
    <text evidence="1">Belongs to the GSP E family.</text>
</comment>
<dbReference type="PROSITE" id="PS00662">
    <property type="entry name" value="T2SP_E"/>
    <property type="match status" value="1"/>
</dbReference>
<dbReference type="AlphaFoldDB" id="A0A2G6KIR9"/>
<gene>
    <name evidence="3" type="ORF">CSA56_03830</name>
</gene>
<dbReference type="GO" id="GO:0005524">
    <property type="term" value="F:ATP binding"/>
    <property type="evidence" value="ECO:0007669"/>
    <property type="project" value="InterPro"/>
</dbReference>
<dbReference type="InterPro" id="IPR003593">
    <property type="entry name" value="AAA+_ATPase"/>
</dbReference>
<dbReference type="Proteomes" id="UP000230821">
    <property type="component" value="Unassembled WGS sequence"/>
</dbReference>
<name>A0A2G6KIR9_9BACT</name>
<comment type="caution">
    <text evidence="3">The sequence shown here is derived from an EMBL/GenBank/DDBJ whole genome shotgun (WGS) entry which is preliminary data.</text>
</comment>
<evidence type="ECO:0000256" key="1">
    <source>
        <dbReference type="ARBA" id="ARBA00006611"/>
    </source>
</evidence>
<dbReference type="Gene3D" id="3.30.450.90">
    <property type="match status" value="1"/>
</dbReference>